<comment type="caution">
    <text evidence="1">The sequence shown here is derived from an EMBL/GenBank/DDBJ whole genome shotgun (WGS) entry which is preliminary data.</text>
</comment>
<organism evidence="1 2">
    <name type="scientific">Chengkuizengella axinellae</name>
    <dbReference type="NCBI Taxonomy" id="3064388"/>
    <lineage>
        <taxon>Bacteria</taxon>
        <taxon>Bacillati</taxon>
        <taxon>Bacillota</taxon>
        <taxon>Bacilli</taxon>
        <taxon>Bacillales</taxon>
        <taxon>Paenibacillaceae</taxon>
        <taxon>Chengkuizengella</taxon>
    </lineage>
</organism>
<reference evidence="1 2" key="1">
    <citation type="submission" date="2023-08" db="EMBL/GenBank/DDBJ databases">
        <authorList>
            <person name="Park J.-S."/>
        </authorList>
    </citation>
    <scope>NUCLEOTIDE SEQUENCE [LARGE SCALE GENOMIC DNA]</scope>
    <source>
        <strain evidence="1 2">2205SS18-9</strain>
    </source>
</reference>
<name>A0ABT9J3V4_9BACL</name>
<keyword evidence="2" id="KW-1185">Reference proteome</keyword>
<gene>
    <name evidence="1" type="ORF">Q5Y73_16210</name>
</gene>
<accession>A0ABT9J3V4</accession>
<proteinExistence type="predicted"/>
<dbReference type="RefSeq" id="WP_305992967.1">
    <property type="nucleotide sequence ID" value="NZ_JAVAMP010000009.1"/>
</dbReference>
<sequence length="157" mass="17217">MGVFDESICDCCVCPMQCVLDQLRDESVEIFTTTVSRGITINNVEDFILTGESSGDMFFYPICNVSAVRFLSDVPLNLKPNKKSTGVCSCCEDPTNRRLNEIDRNEPVNIDFLNGFVNGNFITDIGEGIVVVQDTPGSPTMTAISICQITDVITNLD</sequence>
<evidence type="ECO:0000313" key="1">
    <source>
        <dbReference type="EMBL" id="MDP5275654.1"/>
    </source>
</evidence>
<protein>
    <submittedName>
        <fullName evidence="1">Uncharacterized protein</fullName>
    </submittedName>
</protein>
<dbReference type="Proteomes" id="UP001231941">
    <property type="component" value="Unassembled WGS sequence"/>
</dbReference>
<dbReference type="EMBL" id="JAVAMP010000009">
    <property type="protein sequence ID" value="MDP5275654.1"/>
    <property type="molecule type" value="Genomic_DNA"/>
</dbReference>
<evidence type="ECO:0000313" key="2">
    <source>
        <dbReference type="Proteomes" id="UP001231941"/>
    </source>
</evidence>